<evidence type="ECO:0000256" key="1">
    <source>
        <dbReference type="ARBA" id="ARBA00001947"/>
    </source>
</evidence>
<dbReference type="EMBL" id="QGNA01000004">
    <property type="protein sequence ID" value="PWS35880.1"/>
    <property type="molecule type" value="Genomic_DNA"/>
</dbReference>
<dbReference type="RefSeq" id="WP_109872246.1">
    <property type="nucleotide sequence ID" value="NZ_QGNA01000004.1"/>
</dbReference>
<evidence type="ECO:0000256" key="2">
    <source>
        <dbReference type="ARBA" id="ARBA00022670"/>
    </source>
</evidence>
<evidence type="ECO:0000256" key="5">
    <source>
        <dbReference type="ARBA" id="ARBA00022833"/>
    </source>
</evidence>
<protein>
    <submittedName>
        <fullName evidence="8">Peptidase</fullName>
    </submittedName>
</protein>
<dbReference type="InterPro" id="IPR011990">
    <property type="entry name" value="TPR-like_helical_dom_sf"/>
</dbReference>
<keyword evidence="4" id="KW-0378">Hydrolase</keyword>
<evidence type="ECO:0000259" key="7">
    <source>
        <dbReference type="Pfam" id="PF01435"/>
    </source>
</evidence>
<dbReference type="PANTHER" id="PTHR22726:SF1">
    <property type="entry name" value="METALLOENDOPEPTIDASE OMA1, MITOCHONDRIAL"/>
    <property type="match status" value="1"/>
</dbReference>
<keyword evidence="3" id="KW-0479">Metal-binding</keyword>
<dbReference type="InterPro" id="IPR006311">
    <property type="entry name" value="TAT_signal"/>
</dbReference>
<evidence type="ECO:0000256" key="4">
    <source>
        <dbReference type="ARBA" id="ARBA00022801"/>
    </source>
</evidence>
<dbReference type="Proteomes" id="UP000245765">
    <property type="component" value="Unassembled WGS sequence"/>
</dbReference>
<dbReference type="GO" id="GO:0051603">
    <property type="term" value="P:proteolysis involved in protein catabolic process"/>
    <property type="evidence" value="ECO:0007669"/>
    <property type="project" value="TreeGrafter"/>
</dbReference>
<comment type="caution">
    <text evidence="8">The sequence shown here is derived from an EMBL/GenBank/DDBJ whole genome shotgun (WGS) entry which is preliminary data.</text>
</comment>
<keyword evidence="2" id="KW-0645">Protease</keyword>
<evidence type="ECO:0000313" key="8">
    <source>
        <dbReference type="EMBL" id="PWS35880.1"/>
    </source>
</evidence>
<dbReference type="GO" id="GO:0004222">
    <property type="term" value="F:metalloendopeptidase activity"/>
    <property type="evidence" value="ECO:0007669"/>
    <property type="project" value="InterPro"/>
</dbReference>
<comment type="cofactor">
    <cofactor evidence="1">
        <name>Zn(2+)</name>
        <dbReference type="ChEBI" id="CHEBI:29105"/>
    </cofactor>
</comment>
<dbReference type="InterPro" id="IPR001915">
    <property type="entry name" value="Peptidase_M48"/>
</dbReference>
<feature type="domain" description="Peptidase M48" evidence="7">
    <location>
        <begin position="53"/>
        <end position="241"/>
    </location>
</feature>
<dbReference type="PROSITE" id="PS51318">
    <property type="entry name" value="TAT"/>
    <property type="match status" value="1"/>
</dbReference>
<name>A0A317F9S6_9PROT</name>
<dbReference type="OrthoDB" id="9814887at2"/>
<sequence>MCFGAPHGPGCAIGRRSLLVATAFAAGVVSAPDAAAQVAPRQIVTIRDAETENLLRRMAYPLMQAAGVDPATVPMTLIRNGAVNAFVAQGNFLYLYTGLIQQAESAGEVAGVLAHEIGHVMGGHLARLPEQMRNAMLRSLGAMLLGGAAAAASGEPGAMAAGMLGGQAMATNEFTAFTRTQEQSADQAALDLLDQVGWSARGLERLLERTVDKEQLVAGRQDPYFRTHPLSRDRLDFVRQRAGRSRVAGAGMPAGIERSFVMVRAKLDGFIEPHAAVMRRYPASDTSAPARYARAIGTFRAGRIDQALAMLRPLAAEAPSDPWLQELTGQVLLQGQRPTEAARRYAEAVRLAPAEPLIRIGHARALGEIGNPAQLRLAASELETALRSERRSAFAWRQLAVVRGRLGETALADLALAEEALILQDARQAAALARRAEAGLPAGAPRLRAQDIVAAAENLPARRRRW</sequence>
<dbReference type="InterPro" id="IPR051156">
    <property type="entry name" value="Mito/Outer_Membr_Metalloprot"/>
</dbReference>
<keyword evidence="5" id="KW-0862">Zinc</keyword>
<proteinExistence type="predicted"/>
<dbReference type="Gene3D" id="1.25.40.10">
    <property type="entry name" value="Tetratricopeptide repeat domain"/>
    <property type="match status" value="1"/>
</dbReference>
<evidence type="ECO:0000256" key="3">
    <source>
        <dbReference type="ARBA" id="ARBA00022723"/>
    </source>
</evidence>
<keyword evidence="6" id="KW-0482">Metalloprotease</keyword>
<organism evidence="8 9">
    <name type="scientific">Falsiroseomonas bella</name>
    <dbReference type="NCBI Taxonomy" id="2184016"/>
    <lineage>
        <taxon>Bacteria</taxon>
        <taxon>Pseudomonadati</taxon>
        <taxon>Pseudomonadota</taxon>
        <taxon>Alphaproteobacteria</taxon>
        <taxon>Acetobacterales</taxon>
        <taxon>Roseomonadaceae</taxon>
        <taxon>Falsiroseomonas</taxon>
    </lineage>
</organism>
<dbReference type="AlphaFoldDB" id="A0A317F9S6"/>
<reference evidence="9" key="1">
    <citation type="submission" date="2018-05" db="EMBL/GenBank/DDBJ databases">
        <authorList>
            <person name="Du Z."/>
            <person name="Wang X."/>
        </authorList>
    </citation>
    <scope>NUCLEOTIDE SEQUENCE [LARGE SCALE GENOMIC DNA]</scope>
    <source>
        <strain evidence="9">CQN31</strain>
    </source>
</reference>
<accession>A0A317F9S6</accession>
<dbReference type="GO" id="GO:0046872">
    <property type="term" value="F:metal ion binding"/>
    <property type="evidence" value="ECO:0007669"/>
    <property type="project" value="UniProtKB-KW"/>
</dbReference>
<dbReference type="CDD" id="cd07324">
    <property type="entry name" value="M48C_Oma1-like"/>
    <property type="match status" value="1"/>
</dbReference>
<dbReference type="PANTHER" id="PTHR22726">
    <property type="entry name" value="METALLOENDOPEPTIDASE OMA1"/>
    <property type="match status" value="1"/>
</dbReference>
<evidence type="ECO:0000256" key="6">
    <source>
        <dbReference type="ARBA" id="ARBA00023049"/>
    </source>
</evidence>
<keyword evidence="9" id="KW-1185">Reference proteome</keyword>
<dbReference type="GO" id="GO:0016020">
    <property type="term" value="C:membrane"/>
    <property type="evidence" value="ECO:0007669"/>
    <property type="project" value="TreeGrafter"/>
</dbReference>
<evidence type="ECO:0000313" key="9">
    <source>
        <dbReference type="Proteomes" id="UP000245765"/>
    </source>
</evidence>
<dbReference type="Pfam" id="PF01435">
    <property type="entry name" value="Peptidase_M48"/>
    <property type="match status" value="1"/>
</dbReference>
<dbReference type="SUPFAM" id="SSF48452">
    <property type="entry name" value="TPR-like"/>
    <property type="match status" value="1"/>
</dbReference>
<gene>
    <name evidence="8" type="ORF">DFH01_20135</name>
</gene>
<dbReference type="Gene3D" id="3.30.2010.10">
    <property type="entry name" value="Metalloproteases ('zincins'), catalytic domain"/>
    <property type="match status" value="1"/>
</dbReference>